<dbReference type="PANTHER" id="PTHR30441:SF4">
    <property type="entry name" value="PROTEIN ASMA"/>
    <property type="match status" value="1"/>
</dbReference>
<keyword evidence="5" id="KW-1185">Reference proteome</keyword>
<evidence type="ECO:0000313" key="4">
    <source>
        <dbReference type="EMBL" id="MBC9206773.1"/>
    </source>
</evidence>
<dbReference type="InterPro" id="IPR007844">
    <property type="entry name" value="AsmA"/>
</dbReference>
<feature type="compositionally biased region" description="Low complexity" evidence="1">
    <location>
        <begin position="9"/>
        <end position="20"/>
    </location>
</feature>
<gene>
    <name evidence="4" type="ORF">IBL26_07985</name>
</gene>
<evidence type="ECO:0000313" key="5">
    <source>
        <dbReference type="Proteomes" id="UP000626026"/>
    </source>
</evidence>
<evidence type="ECO:0000256" key="2">
    <source>
        <dbReference type="SAM" id="Phobius"/>
    </source>
</evidence>
<feature type="region of interest" description="Disordered" evidence="1">
    <location>
        <begin position="515"/>
        <end position="546"/>
    </location>
</feature>
<comment type="caution">
    <text evidence="4">The sequence shown here is derived from an EMBL/GenBank/DDBJ whole genome shotgun (WGS) entry which is preliminary data.</text>
</comment>
<keyword evidence="2" id="KW-0472">Membrane</keyword>
<organism evidence="4 5">
    <name type="scientific">Teichococcus aerophilus</name>
    <dbReference type="NCBI Taxonomy" id="1224513"/>
    <lineage>
        <taxon>Bacteria</taxon>
        <taxon>Pseudomonadati</taxon>
        <taxon>Pseudomonadota</taxon>
        <taxon>Alphaproteobacteria</taxon>
        <taxon>Acetobacterales</taxon>
        <taxon>Roseomonadaceae</taxon>
        <taxon>Roseomonas</taxon>
    </lineage>
</organism>
<dbReference type="InterPro" id="IPR052894">
    <property type="entry name" value="AsmA-related"/>
</dbReference>
<feature type="region of interest" description="Disordered" evidence="1">
    <location>
        <begin position="153"/>
        <end position="173"/>
    </location>
</feature>
<feature type="compositionally biased region" description="Low complexity" evidence="1">
    <location>
        <begin position="515"/>
        <end position="544"/>
    </location>
</feature>
<feature type="transmembrane region" description="Helical" evidence="2">
    <location>
        <begin position="32"/>
        <end position="54"/>
    </location>
</feature>
<feature type="domain" description="AsmA" evidence="3">
    <location>
        <begin position="490"/>
        <end position="734"/>
    </location>
</feature>
<name>A0ABR7RKB9_9PROT</name>
<keyword evidence="2" id="KW-1133">Transmembrane helix</keyword>
<feature type="domain" description="AsmA" evidence="3">
    <location>
        <begin position="35"/>
        <end position="225"/>
    </location>
</feature>
<reference evidence="4 5" key="1">
    <citation type="journal article" date="2013" name="Int. J. Syst. Evol. Microbiol.">
        <title>Roseomonas aerophila sp. nov., isolated from air.</title>
        <authorList>
            <person name="Kim S.J."/>
            <person name="Weon H.Y."/>
            <person name="Ahn J.H."/>
            <person name="Hong S.B."/>
            <person name="Seok S.J."/>
            <person name="Whang K.S."/>
            <person name="Kwon S.W."/>
        </authorList>
    </citation>
    <scope>NUCLEOTIDE SEQUENCE [LARGE SCALE GENOMIC DNA]</scope>
    <source>
        <strain evidence="4 5">NBRC 108923</strain>
    </source>
</reference>
<dbReference type="EMBL" id="JACTVA010000010">
    <property type="protein sequence ID" value="MBC9206773.1"/>
    <property type="molecule type" value="Genomic_DNA"/>
</dbReference>
<feature type="region of interest" description="Disordered" evidence="1">
    <location>
        <begin position="1"/>
        <end position="25"/>
    </location>
</feature>
<protein>
    <submittedName>
        <fullName evidence="4">AsmA family protein</fullName>
    </submittedName>
</protein>
<dbReference type="Pfam" id="PF05170">
    <property type="entry name" value="AsmA"/>
    <property type="match status" value="2"/>
</dbReference>
<evidence type="ECO:0000256" key="1">
    <source>
        <dbReference type="SAM" id="MobiDB-lite"/>
    </source>
</evidence>
<dbReference type="Proteomes" id="UP000626026">
    <property type="component" value="Unassembled WGS sequence"/>
</dbReference>
<evidence type="ECO:0000259" key="3">
    <source>
        <dbReference type="Pfam" id="PF05170"/>
    </source>
</evidence>
<proteinExistence type="predicted"/>
<feature type="region of interest" description="Disordered" evidence="1">
    <location>
        <begin position="845"/>
        <end position="870"/>
    </location>
</feature>
<dbReference type="RefSeq" id="WP_187783946.1">
    <property type="nucleotide sequence ID" value="NZ_JACTVA010000010.1"/>
</dbReference>
<dbReference type="PANTHER" id="PTHR30441">
    <property type="entry name" value="DUF748 DOMAIN-CONTAINING PROTEIN"/>
    <property type="match status" value="1"/>
</dbReference>
<keyword evidence="2" id="KW-0812">Transmembrane</keyword>
<accession>A0ABR7RKB9</accession>
<sequence length="878" mass="90941">MATPPSRLRTAAPPTGLRAAAPPPRRRRGRRALVVLAVLVAIPAAGYGTLRYLLRDDVLRPRLLAAVEQATGRSLTLSGPIGLKLSLVPTVTLDGVAFANPPGASRPEMLTARRVEAKLALLPLLSRHVAFERVTLIEPDLLLETDAEGRGNWRFTPARPASPAPAPTTTAEPAANTPLALSIAAIGIEGGRIGWRDPRSGRIETLEVRELALTAPEPTAPIDFEGQFTLRGVALAARGQAGPLPRLLGTQAEPADWPLRLTLAAPGIQAVLDGAIAHPETASGWRIALNATADRADRLSPFLRPGTTLPPLSGLDLQARVADAGPGAPPDVQSLRLHTAGGDLGSLQPGLRLGASTVGIAGSGQPVTLASALTLNGQAWQGEASLPPLPVLLSAEPWPITAALRGEGTAAQARATLAGPRRAALSGRLSVQAADTLSLSRSLALPLPQLQDLRLDSNLARDGNRIAASDLHLQARGIALEGEASLVLAPRRTVTARLNAPRINLDELTAAAPVSAAPQATTPPATPAIPATPATPAVPATPATPSAPPPGLIPAIPLPVAALKTLDANIQLNVGDWIADGILYRDQRITLALLDGRLALDPVSLGVPGGRMAMVLRADANATPPSFALSARHEGAGIDLRPLLQTYRLPAQSSGRVEIETDLTGAGADLRAVAASLTGPFAVAMANGQIDNSLLDRFAGDLRRLLVPNAPREGSTALRCLALRLAFRDGIGRPEALLLETSLANITGSGEIDLKQERLNLRLLPQVRIAGVGISAPVRITGTFANPGYRLDQGGAAQAAASILGDLAARQRESSVSALGQLAQELAGRPAGSLPDCAQQLAVARGGRSGPVPAAEARPQQEQRRVNPADLLRGLLGR</sequence>